<protein>
    <recommendedName>
        <fullName evidence="11">2-hydroxyacyl-CoA lyase</fullName>
        <ecNumber evidence="11">4.1.2.63</ecNumber>
    </recommendedName>
</protein>
<dbReference type="Gene3D" id="3.40.50.970">
    <property type="match status" value="2"/>
</dbReference>
<dbReference type="GO" id="GO:0016874">
    <property type="term" value="F:ligase activity"/>
    <property type="evidence" value="ECO:0007669"/>
    <property type="project" value="UniProtKB-KW"/>
</dbReference>
<feature type="domain" description="AMP-binding enzyme C-terminal" evidence="18">
    <location>
        <begin position="458"/>
        <end position="543"/>
    </location>
</feature>
<dbReference type="GO" id="GO:0001561">
    <property type="term" value="P:fatty acid alpha-oxidation"/>
    <property type="evidence" value="ECO:0007669"/>
    <property type="project" value="TreeGrafter"/>
</dbReference>
<dbReference type="CDD" id="cd05926">
    <property type="entry name" value="FACL_fum10p_like"/>
    <property type="match status" value="1"/>
</dbReference>
<evidence type="ECO:0000256" key="10">
    <source>
        <dbReference type="ARBA" id="ARBA00044454"/>
    </source>
</evidence>
<keyword evidence="13" id="KW-0812">Transmembrane</keyword>
<comment type="catalytic activity">
    <reaction evidence="9">
        <text>a 2-hydroxy-3-methyl fatty acyl-CoA = a 2-methyl-branched fatty aldehyde + formyl-CoA</text>
        <dbReference type="Rhea" id="RHEA:25375"/>
        <dbReference type="ChEBI" id="CHEBI:49188"/>
        <dbReference type="ChEBI" id="CHEBI:57376"/>
        <dbReference type="ChEBI" id="CHEBI:58783"/>
        <dbReference type="EC" id="4.1.2.63"/>
    </reaction>
    <physiologicalReaction direction="left-to-right" evidence="9">
        <dbReference type="Rhea" id="RHEA:25376"/>
    </physiologicalReaction>
</comment>
<evidence type="ECO:0000256" key="2">
    <source>
        <dbReference type="ARBA" id="ARBA00006432"/>
    </source>
</evidence>
<dbReference type="EMBL" id="CDMZ01002440">
    <property type="protein sequence ID" value="CEM42394.1"/>
    <property type="molecule type" value="Genomic_DNA"/>
</dbReference>
<dbReference type="InterPro" id="IPR025110">
    <property type="entry name" value="AMP-bd_C"/>
</dbReference>
<dbReference type="Gene3D" id="3.30.300.30">
    <property type="match status" value="1"/>
</dbReference>
<dbReference type="Pfam" id="PF02776">
    <property type="entry name" value="TPP_enzyme_N"/>
    <property type="match status" value="1"/>
</dbReference>
<dbReference type="CDD" id="cd02004">
    <property type="entry name" value="TPP_BZL_OCoD_HPCL"/>
    <property type="match status" value="1"/>
</dbReference>
<dbReference type="CDD" id="cd07035">
    <property type="entry name" value="TPP_PYR_POX_like"/>
    <property type="match status" value="1"/>
</dbReference>
<dbReference type="SUPFAM" id="SSF52518">
    <property type="entry name" value="Thiamin diphosphate-binding fold (THDP-binding)"/>
    <property type="match status" value="2"/>
</dbReference>
<evidence type="ECO:0000256" key="11">
    <source>
        <dbReference type="ARBA" id="ARBA00044518"/>
    </source>
</evidence>
<gene>
    <name evidence="19" type="ORF">Cvel_6535</name>
</gene>
<dbReference type="PhylomeDB" id="A0A0G4HEC7"/>
<feature type="domain" description="Thiamine pyrophosphate enzyme central" evidence="14">
    <location>
        <begin position="804"/>
        <end position="906"/>
    </location>
</feature>
<comment type="similarity">
    <text evidence="3">Belongs to the TPP enzyme family.</text>
</comment>
<dbReference type="Pfam" id="PF13193">
    <property type="entry name" value="AMP-binding_C"/>
    <property type="match status" value="1"/>
</dbReference>
<accession>A0A0G4HEC7</accession>
<proteinExistence type="inferred from homology"/>
<keyword evidence="5" id="KW-0479">Metal-binding</keyword>
<name>A0A0G4HEC7_9ALVE</name>
<dbReference type="InterPro" id="IPR045851">
    <property type="entry name" value="AMP-bd_C_sf"/>
</dbReference>
<evidence type="ECO:0000256" key="8">
    <source>
        <dbReference type="ARBA" id="ARBA00023239"/>
    </source>
</evidence>
<evidence type="ECO:0000259" key="14">
    <source>
        <dbReference type="Pfam" id="PF00205"/>
    </source>
</evidence>
<dbReference type="Gene3D" id="3.40.50.1220">
    <property type="entry name" value="TPP-binding domain"/>
    <property type="match status" value="1"/>
</dbReference>
<evidence type="ECO:0000259" key="17">
    <source>
        <dbReference type="Pfam" id="PF02776"/>
    </source>
</evidence>
<dbReference type="PANTHER" id="PTHR43710:SF2">
    <property type="entry name" value="2-HYDROXYACYL-COA LYASE 1"/>
    <property type="match status" value="1"/>
</dbReference>
<keyword evidence="4" id="KW-0436">Ligase</keyword>
<feature type="domain" description="Thiamine pyrophosphate enzyme TPP-binding" evidence="16">
    <location>
        <begin position="1047"/>
        <end position="1207"/>
    </location>
</feature>
<keyword evidence="7" id="KW-0786">Thiamine pyrophosphate</keyword>
<dbReference type="GO" id="GO:0005777">
    <property type="term" value="C:peroxisome"/>
    <property type="evidence" value="ECO:0007669"/>
    <property type="project" value="TreeGrafter"/>
</dbReference>
<evidence type="ECO:0000256" key="6">
    <source>
        <dbReference type="ARBA" id="ARBA00022842"/>
    </source>
</evidence>
<dbReference type="InterPro" id="IPR045310">
    <property type="entry name" value="Pcs60-like"/>
</dbReference>
<dbReference type="InterPro" id="IPR029061">
    <property type="entry name" value="THDP-binding"/>
</dbReference>
<keyword evidence="6" id="KW-0460">Magnesium</keyword>
<dbReference type="SUPFAM" id="SSF56801">
    <property type="entry name" value="Acetyl-CoA synthetase-like"/>
    <property type="match status" value="1"/>
</dbReference>
<evidence type="ECO:0000256" key="4">
    <source>
        <dbReference type="ARBA" id="ARBA00022598"/>
    </source>
</evidence>
<dbReference type="InterPro" id="IPR011766">
    <property type="entry name" value="TPP_enzyme_TPP-bd"/>
</dbReference>
<feature type="region of interest" description="Disordered" evidence="12">
    <location>
        <begin position="559"/>
        <end position="585"/>
    </location>
</feature>
<dbReference type="Pfam" id="PF00501">
    <property type="entry name" value="AMP-binding"/>
    <property type="match status" value="1"/>
</dbReference>
<feature type="domain" description="AMP-dependent synthetase/ligase" evidence="15">
    <location>
        <begin position="18"/>
        <end position="408"/>
    </location>
</feature>
<dbReference type="InterPro" id="IPR042099">
    <property type="entry name" value="ANL_N_sf"/>
</dbReference>
<reference evidence="19" key="1">
    <citation type="submission" date="2014-11" db="EMBL/GenBank/DDBJ databases">
        <authorList>
            <person name="Otto D Thomas"/>
            <person name="Naeem Raeece"/>
        </authorList>
    </citation>
    <scope>NUCLEOTIDE SEQUENCE</scope>
</reference>
<evidence type="ECO:0000256" key="13">
    <source>
        <dbReference type="SAM" id="Phobius"/>
    </source>
</evidence>
<evidence type="ECO:0000259" key="16">
    <source>
        <dbReference type="Pfam" id="PF02775"/>
    </source>
</evidence>
<evidence type="ECO:0000256" key="9">
    <source>
        <dbReference type="ARBA" id="ARBA00044451"/>
    </source>
</evidence>
<dbReference type="SUPFAM" id="SSF52467">
    <property type="entry name" value="DHS-like NAD/FAD-binding domain"/>
    <property type="match status" value="1"/>
</dbReference>
<evidence type="ECO:0000259" key="18">
    <source>
        <dbReference type="Pfam" id="PF13193"/>
    </source>
</evidence>
<dbReference type="Pfam" id="PF02775">
    <property type="entry name" value="TPP_enzyme_C"/>
    <property type="match status" value="1"/>
</dbReference>
<dbReference type="GO" id="GO:0030976">
    <property type="term" value="F:thiamine pyrophosphate binding"/>
    <property type="evidence" value="ECO:0007669"/>
    <property type="project" value="InterPro"/>
</dbReference>
<dbReference type="AlphaFoldDB" id="A0A0G4HEC7"/>
<dbReference type="InterPro" id="IPR012000">
    <property type="entry name" value="Thiamin_PyroP_enz_cen_dom"/>
</dbReference>
<evidence type="ECO:0000256" key="12">
    <source>
        <dbReference type="SAM" id="MobiDB-lite"/>
    </source>
</evidence>
<dbReference type="InterPro" id="IPR000873">
    <property type="entry name" value="AMP-dep_synth/lig_dom"/>
</dbReference>
<dbReference type="GO" id="GO:0106359">
    <property type="term" value="F:2-hydroxyacyl-CoA lyase activity"/>
    <property type="evidence" value="ECO:0007669"/>
    <property type="project" value="UniProtKB-EC"/>
</dbReference>
<feature type="domain" description="Thiamine pyrophosphate enzyme N-terminal TPP-binding" evidence="17">
    <location>
        <begin position="592"/>
        <end position="708"/>
    </location>
</feature>
<comment type="catalytic activity">
    <reaction evidence="10">
        <text>an (R)-2-hydroxy-long-chain-fatty acyl-CoA = a long-chain fatty aldehyde + formyl-CoA</text>
        <dbReference type="Rhea" id="RHEA:67444"/>
        <dbReference type="ChEBI" id="CHEBI:17176"/>
        <dbReference type="ChEBI" id="CHEBI:57376"/>
        <dbReference type="ChEBI" id="CHEBI:170012"/>
        <dbReference type="EC" id="4.1.2.63"/>
    </reaction>
    <physiologicalReaction direction="left-to-right" evidence="10">
        <dbReference type="Rhea" id="RHEA:67445"/>
    </physiologicalReaction>
</comment>
<dbReference type="InterPro" id="IPR020845">
    <property type="entry name" value="AMP-binding_CS"/>
</dbReference>
<keyword evidence="8" id="KW-0456">Lyase</keyword>
<keyword evidence="13" id="KW-0472">Membrane</keyword>
<keyword evidence="13" id="KW-1133">Transmembrane helix</keyword>
<dbReference type="InterPro" id="IPR029035">
    <property type="entry name" value="DHS-like_NAD/FAD-binding_dom"/>
</dbReference>
<comment type="cofactor">
    <cofactor evidence="1">
        <name>thiamine diphosphate</name>
        <dbReference type="ChEBI" id="CHEBI:58937"/>
    </cofactor>
</comment>
<evidence type="ECO:0000256" key="5">
    <source>
        <dbReference type="ARBA" id="ARBA00022723"/>
    </source>
</evidence>
<evidence type="ECO:0000256" key="7">
    <source>
        <dbReference type="ARBA" id="ARBA00023052"/>
    </source>
</evidence>
<dbReference type="VEuPathDB" id="CryptoDB:Cvel_6535"/>
<organism evidence="19">
    <name type="scientific">Chromera velia CCMP2878</name>
    <dbReference type="NCBI Taxonomy" id="1169474"/>
    <lineage>
        <taxon>Eukaryota</taxon>
        <taxon>Sar</taxon>
        <taxon>Alveolata</taxon>
        <taxon>Colpodellida</taxon>
        <taxon>Chromeraceae</taxon>
        <taxon>Chromera</taxon>
    </lineage>
</organism>
<sequence length="1233" mass="131138">MQDTVAGVLVPQFLQRGAKSFVVDLTKEGCQATLSELELHVLSLAKVLVDDLGVKRGDVVSLVLPNSMEFLVSFLAVTFVGAMAAPLNFNYKKEDYHFYMEDSNSKFLLTPADAEAFKQSSSSIAEQVAKGFNMTVARIAVDVQKKTSQKKAQLCIRVDPVIFASKKRDTPKAIAVKPSEADSLRRRLYAATPDDPSLLLHTSGTTGKPKGVPLRQRNLCATMATIVGSYELTASDTTYLVMPLFHVHGLMAALMGTLASGGSVVIPVGGKFSASHFWEDVKRWKASWYTAVPTIHQVLLKRASTDVPNGPPKLRFIRSCSSPLAAPVLERLEKTFKAPVLEAYGMSEACHQMSTNPLPHRGPRKPGTVGVATGVQIAVMRMGTAEKLPAGEVGEVCIQGPNVTDGYLNRPDANKEAFIGGWFRTGDLGSMDKEGFLTLTGRLKEMINRGGEKISPVEVDNGVSSHPLVNEAVAFGAPDPDKYGEIVACAVVLTNEGKQALQREGQEAIEKQIINHAKEKLASFKVPALLFLSDTLPKTPTGKVQRRMVAAHFLKGGAAKGNEKSASGKKGGEKETASSSASSSGQEKEVPAAEFIARCLCALGVRKLFGIVGIPVTEIATAGETLADPPIKFVGFRNEQAAAYAAGASGFLEGIPGVCLTVSGPGNTNALTGCANATTNGWPMVLLSGSADRKEVSKGAAFQELEQLPIARSTKGIFKAAMQAESLQILPSILFDAFRLAKRGRPGAVYVDLPADVLRHSLPSQTAARLLEPSSVFSSVKTVTGGEAAAAAGTTRGGETPAQLEAVLNVLAHARRPLLILGDAVAGNFLEDAVTRFLEGMQIPCVTTPQAKGLLPETHPLNVNAARSTALGSADAVLFLGCDPNWQFRFGEPPLFAKSATLLRVHLIDFPSGGDASGAARQRPRLSADVQVDCLRTAVEQLRQKALSAFGSKESADGFEATAWVKKLREKATANKLKQQSKIESQREREKDHNFRTPLPFHLALFTIDEAVRKVVGGDRGGRHLVSDRQAHVTLVSEGANTLDIGRVILGVHEPRGRLDSGALGTMGVGLPYCIAAALASSFEVQESSIHAGRPRDSGRHEPVVVAVVGDSAFGFSGMECETVCRLGLPVVIFVMNNGGVYGGETLEGLKERGGRLKPTSFVPGAAYEDVMRAFGGRGFVAKNSLELAEVCSKVFSESPVRPSLVNVIIDPQDGKESGNLGHLNPATPASKL</sequence>
<evidence type="ECO:0000313" key="19">
    <source>
        <dbReference type="EMBL" id="CEM42394.1"/>
    </source>
</evidence>
<dbReference type="GO" id="GO:0000287">
    <property type="term" value="F:magnesium ion binding"/>
    <property type="evidence" value="ECO:0007669"/>
    <property type="project" value="InterPro"/>
</dbReference>
<dbReference type="InterPro" id="IPR045025">
    <property type="entry name" value="HACL1-like"/>
</dbReference>
<evidence type="ECO:0000259" key="15">
    <source>
        <dbReference type="Pfam" id="PF00501"/>
    </source>
</evidence>
<dbReference type="PROSITE" id="PS00455">
    <property type="entry name" value="AMP_BINDING"/>
    <property type="match status" value="1"/>
</dbReference>
<dbReference type="PANTHER" id="PTHR43710">
    <property type="entry name" value="2-HYDROXYACYL-COA LYASE"/>
    <property type="match status" value="1"/>
</dbReference>
<comment type="similarity">
    <text evidence="2">Belongs to the ATP-dependent AMP-binding enzyme family.</text>
</comment>
<evidence type="ECO:0000256" key="1">
    <source>
        <dbReference type="ARBA" id="ARBA00001964"/>
    </source>
</evidence>
<dbReference type="Gene3D" id="3.40.50.12780">
    <property type="entry name" value="N-terminal domain of ligase-like"/>
    <property type="match status" value="1"/>
</dbReference>
<evidence type="ECO:0000256" key="3">
    <source>
        <dbReference type="ARBA" id="ARBA00007812"/>
    </source>
</evidence>
<dbReference type="InterPro" id="IPR012001">
    <property type="entry name" value="Thiamin_PyroP_enz_TPP-bd_dom"/>
</dbReference>
<dbReference type="EC" id="4.1.2.63" evidence="11"/>
<dbReference type="Pfam" id="PF00205">
    <property type="entry name" value="TPP_enzyme_M"/>
    <property type="match status" value="1"/>
</dbReference>
<feature type="transmembrane region" description="Helical" evidence="13">
    <location>
        <begin position="70"/>
        <end position="91"/>
    </location>
</feature>